<keyword evidence="2" id="KW-1003">Cell membrane</keyword>
<evidence type="ECO:0000313" key="10">
    <source>
        <dbReference type="Proteomes" id="UP001156215"/>
    </source>
</evidence>
<dbReference type="KEGG" id="ovb:NB640_07315"/>
<evidence type="ECO:0000256" key="1">
    <source>
        <dbReference type="ARBA" id="ARBA00004651"/>
    </source>
</evidence>
<feature type="transmembrane region" description="Helical" evidence="8">
    <location>
        <begin position="242"/>
        <end position="261"/>
    </location>
</feature>
<comment type="cofactor">
    <cofactor evidence="7">
        <name>Mg(2+)</name>
        <dbReference type="ChEBI" id="CHEBI:18420"/>
    </cofactor>
</comment>
<dbReference type="CDD" id="cd06912">
    <property type="entry name" value="GT_MraY_like"/>
    <property type="match status" value="1"/>
</dbReference>
<keyword evidence="7" id="KW-0479">Metal-binding</keyword>
<dbReference type="GO" id="GO:0046872">
    <property type="term" value="F:metal ion binding"/>
    <property type="evidence" value="ECO:0007669"/>
    <property type="project" value="UniProtKB-KW"/>
</dbReference>
<feature type="transmembrane region" description="Helical" evidence="8">
    <location>
        <begin position="187"/>
        <end position="205"/>
    </location>
</feature>
<feature type="binding site" evidence="7">
    <location>
        <position position="156"/>
    </location>
    <ligand>
        <name>Mg(2+)</name>
        <dbReference type="ChEBI" id="CHEBI:18420"/>
    </ligand>
</feature>
<dbReference type="Proteomes" id="UP001156215">
    <property type="component" value="Chromosome"/>
</dbReference>
<dbReference type="InterPro" id="IPR000715">
    <property type="entry name" value="Glycosyl_transferase_4"/>
</dbReference>
<dbReference type="GO" id="GO:0044038">
    <property type="term" value="P:cell wall macromolecule biosynthetic process"/>
    <property type="evidence" value="ECO:0007669"/>
    <property type="project" value="TreeGrafter"/>
</dbReference>
<feature type="transmembrane region" description="Helical" evidence="8">
    <location>
        <begin position="305"/>
        <end position="324"/>
    </location>
</feature>
<evidence type="ECO:0000256" key="2">
    <source>
        <dbReference type="ARBA" id="ARBA00022475"/>
    </source>
</evidence>
<sequence>MQYLALPFFISLLITLLILRFQHLHGKYTADHDLTGVQKFHSRAVPRIGGLGIMVAMVVMIGWLFISGNSDATAFALLILASSPAFLGGIIEDCTKKVRSLIRLLLTMIAAALAFYLLDAGVFRLDIPFIDLVMAFWPVSLLFTVVAVGGVANAINIIDGYNGLASMVSVLMFAALGYVGFLVGDTFIWRTALIMMGAILGFFVWNYPRGLIFLGDGGAYLIGFMLAELSVLLVTRNPSVSPWFPLLVIIYPIFETVFSIYRRVIVRGGAADIPDAAHLHQLVYKRMVRWAVGSKVAREKTTRNAMTSPYLWFLCSVSVVPAMLFWQHAWMLQLCVGAFIVLYIVLYRRLVHFNAPRWLLIKKARQDTSSDDEKA</sequence>
<accession>A0A9E9LUH7</accession>
<dbReference type="Pfam" id="PF00953">
    <property type="entry name" value="Glycos_transf_4"/>
    <property type="match status" value="1"/>
</dbReference>
<evidence type="ECO:0000256" key="4">
    <source>
        <dbReference type="ARBA" id="ARBA00022692"/>
    </source>
</evidence>
<evidence type="ECO:0000256" key="7">
    <source>
        <dbReference type="PIRSR" id="PIRSR600715-1"/>
    </source>
</evidence>
<feature type="transmembrane region" description="Helical" evidence="8">
    <location>
        <begin position="103"/>
        <end position="123"/>
    </location>
</feature>
<dbReference type="PANTHER" id="PTHR22926">
    <property type="entry name" value="PHOSPHO-N-ACETYLMURAMOYL-PENTAPEPTIDE-TRANSFERASE"/>
    <property type="match status" value="1"/>
</dbReference>
<dbReference type="AlphaFoldDB" id="A0A9E9LUH7"/>
<feature type="transmembrane region" description="Helical" evidence="8">
    <location>
        <begin position="6"/>
        <end position="23"/>
    </location>
</feature>
<dbReference type="GO" id="GO:0016780">
    <property type="term" value="F:phosphotransferase activity, for other substituted phosphate groups"/>
    <property type="evidence" value="ECO:0007669"/>
    <property type="project" value="InterPro"/>
</dbReference>
<evidence type="ECO:0000256" key="3">
    <source>
        <dbReference type="ARBA" id="ARBA00022679"/>
    </source>
</evidence>
<evidence type="ECO:0000256" key="5">
    <source>
        <dbReference type="ARBA" id="ARBA00022989"/>
    </source>
</evidence>
<feature type="transmembrane region" description="Helical" evidence="8">
    <location>
        <begin position="44"/>
        <end position="66"/>
    </location>
</feature>
<keyword evidence="6 8" id="KW-0472">Membrane</keyword>
<name>A0A9E9LUH7_9BURK</name>
<feature type="transmembrane region" description="Helical" evidence="8">
    <location>
        <begin position="330"/>
        <end position="347"/>
    </location>
</feature>
<dbReference type="GO" id="GO:0005886">
    <property type="term" value="C:plasma membrane"/>
    <property type="evidence" value="ECO:0007669"/>
    <property type="project" value="UniProtKB-SubCell"/>
</dbReference>
<keyword evidence="5 8" id="KW-1133">Transmembrane helix</keyword>
<comment type="subcellular location">
    <subcellularLocation>
        <location evidence="1">Cell membrane</location>
        <topology evidence="1">Multi-pass membrane protein</topology>
    </subcellularLocation>
</comment>
<dbReference type="PANTHER" id="PTHR22926:SF3">
    <property type="entry name" value="UNDECAPRENYL-PHOSPHATE ALPHA-N-ACETYLGLUCOSAMINYL 1-PHOSPHATE TRANSFERASE"/>
    <property type="match status" value="1"/>
</dbReference>
<keyword evidence="4 8" id="KW-0812">Transmembrane</keyword>
<keyword evidence="7" id="KW-0460">Magnesium</keyword>
<reference evidence="9" key="1">
    <citation type="journal article" date="2022" name="Front. Microbiol.">
        <title>New perspectives on an old grouping: The genomic and phenotypic variability of Oxalobacter formigenes and the implications for calcium oxalate stone prevention.</title>
        <authorList>
            <person name="Chmiel J.A."/>
            <person name="Carr C."/>
            <person name="Stuivenberg G.A."/>
            <person name="Venema R."/>
            <person name="Chanyi R.M."/>
            <person name="Al K.F."/>
            <person name="Giguere D."/>
            <person name="Say H."/>
            <person name="Akouris P.P."/>
            <person name="Dominguez Romero S.A."/>
            <person name="Kwong A."/>
            <person name="Tai V."/>
            <person name="Koval S.F."/>
            <person name="Razvi H."/>
            <person name="Bjazevic J."/>
            <person name="Burton J.P."/>
        </authorList>
    </citation>
    <scope>NUCLEOTIDE SEQUENCE</scope>
    <source>
        <strain evidence="9">WoOx3</strain>
    </source>
</reference>
<proteinExistence type="predicted"/>
<keyword evidence="10" id="KW-1185">Reference proteome</keyword>
<feature type="transmembrane region" description="Helical" evidence="8">
    <location>
        <begin position="217"/>
        <end position="236"/>
    </location>
</feature>
<gene>
    <name evidence="9" type="ORF">NB640_07315</name>
</gene>
<keyword evidence="3" id="KW-0808">Transferase</keyword>
<feature type="transmembrane region" description="Helical" evidence="8">
    <location>
        <begin position="162"/>
        <end position="181"/>
    </location>
</feature>
<dbReference type="EMBL" id="CP098242">
    <property type="protein sequence ID" value="WAW09094.1"/>
    <property type="molecule type" value="Genomic_DNA"/>
</dbReference>
<evidence type="ECO:0000256" key="6">
    <source>
        <dbReference type="ARBA" id="ARBA00023136"/>
    </source>
</evidence>
<organism evidence="9 10">
    <name type="scientific">Oxalobacter vibrioformis</name>
    <dbReference type="NCBI Taxonomy" id="933080"/>
    <lineage>
        <taxon>Bacteria</taxon>
        <taxon>Pseudomonadati</taxon>
        <taxon>Pseudomonadota</taxon>
        <taxon>Betaproteobacteria</taxon>
        <taxon>Burkholderiales</taxon>
        <taxon>Oxalobacteraceae</taxon>
        <taxon>Oxalobacter</taxon>
    </lineage>
</organism>
<feature type="transmembrane region" description="Helical" evidence="8">
    <location>
        <begin position="135"/>
        <end position="155"/>
    </location>
</feature>
<evidence type="ECO:0000256" key="8">
    <source>
        <dbReference type="SAM" id="Phobius"/>
    </source>
</evidence>
<dbReference type="GO" id="GO:0009103">
    <property type="term" value="P:lipopolysaccharide biosynthetic process"/>
    <property type="evidence" value="ECO:0007669"/>
    <property type="project" value="TreeGrafter"/>
</dbReference>
<evidence type="ECO:0000313" key="9">
    <source>
        <dbReference type="EMBL" id="WAW09094.1"/>
    </source>
</evidence>
<protein>
    <submittedName>
        <fullName evidence="9">Glycosyltransferase</fullName>
    </submittedName>
</protein>
<dbReference type="GO" id="GO:0071555">
    <property type="term" value="P:cell wall organization"/>
    <property type="evidence" value="ECO:0007669"/>
    <property type="project" value="TreeGrafter"/>
</dbReference>
<feature type="transmembrane region" description="Helical" evidence="8">
    <location>
        <begin position="72"/>
        <end position="91"/>
    </location>
</feature>
<feature type="binding site" evidence="7">
    <location>
        <position position="216"/>
    </location>
    <ligand>
        <name>Mg(2+)</name>
        <dbReference type="ChEBI" id="CHEBI:18420"/>
    </ligand>
</feature>